<evidence type="ECO:0000256" key="1">
    <source>
        <dbReference type="SAM" id="SignalP"/>
    </source>
</evidence>
<feature type="signal peptide" evidence="1">
    <location>
        <begin position="1"/>
        <end position="25"/>
    </location>
</feature>
<keyword evidence="3" id="KW-1185">Reference proteome</keyword>
<evidence type="ECO:0000313" key="2">
    <source>
        <dbReference type="EMBL" id="CAJ0609411.1"/>
    </source>
</evidence>
<dbReference type="EMBL" id="CATQJL010000326">
    <property type="protein sequence ID" value="CAJ0609411.1"/>
    <property type="molecule type" value="Genomic_DNA"/>
</dbReference>
<protein>
    <submittedName>
        <fullName evidence="2">Uncharacterized protein</fullName>
    </submittedName>
</protein>
<comment type="caution">
    <text evidence="2">The sequence shown here is derived from an EMBL/GenBank/DDBJ whole genome shotgun (WGS) entry which is preliminary data.</text>
</comment>
<feature type="non-terminal residue" evidence="2">
    <location>
        <position position="1"/>
    </location>
</feature>
<accession>A0AA36MEE0</accession>
<feature type="chain" id="PRO_5041433825" evidence="1">
    <location>
        <begin position="26"/>
        <end position="58"/>
    </location>
</feature>
<sequence length="58" mass="6903">RRFSEKREFLDVLLLWCLALQKIRFQSVCSSRKLVQVLHLKMPSTKNNCADINSRRIL</sequence>
<proteinExistence type="predicted"/>
<name>A0AA36MEE0_CYLNA</name>
<reference evidence="2" key="1">
    <citation type="submission" date="2023-07" db="EMBL/GenBank/DDBJ databases">
        <authorList>
            <consortium name="CYATHOMIX"/>
        </authorList>
    </citation>
    <scope>NUCLEOTIDE SEQUENCE</scope>
    <source>
        <strain evidence="2">N/A</strain>
    </source>
</reference>
<evidence type="ECO:0000313" key="3">
    <source>
        <dbReference type="Proteomes" id="UP001176961"/>
    </source>
</evidence>
<gene>
    <name evidence="2" type="ORF">CYNAS_LOCUS21394</name>
</gene>
<keyword evidence="1" id="KW-0732">Signal</keyword>
<dbReference type="AlphaFoldDB" id="A0AA36MEE0"/>
<dbReference type="Proteomes" id="UP001176961">
    <property type="component" value="Unassembled WGS sequence"/>
</dbReference>
<organism evidence="2 3">
    <name type="scientific">Cylicocyclus nassatus</name>
    <name type="common">Nematode worm</name>
    <dbReference type="NCBI Taxonomy" id="53992"/>
    <lineage>
        <taxon>Eukaryota</taxon>
        <taxon>Metazoa</taxon>
        <taxon>Ecdysozoa</taxon>
        <taxon>Nematoda</taxon>
        <taxon>Chromadorea</taxon>
        <taxon>Rhabditida</taxon>
        <taxon>Rhabditina</taxon>
        <taxon>Rhabditomorpha</taxon>
        <taxon>Strongyloidea</taxon>
        <taxon>Strongylidae</taxon>
        <taxon>Cylicocyclus</taxon>
    </lineage>
</organism>